<dbReference type="AlphaFoldDB" id="A0A9W5V3E7"/>
<name>A0A9W5V3E7_BACCE</name>
<comment type="caution">
    <text evidence="3">The sequence shown here is derived from an EMBL/GenBank/DDBJ whole genome shotgun (WGS) entry which is preliminary data.</text>
</comment>
<dbReference type="CDD" id="cd02619">
    <property type="entry name" value="Peptidase_C1"/>
    <property type="match status" value="1"/>
</dbReference>
<reference evidence="3 4" key="1">
    <citation type="submission" date="2012-12" db="EMBL/GenBank/DDBJ databases">
        <title>The Genome Sequence of Bacillus cereus VD133.</title>
        <authorList>
            <consortium name="The Broad Institute Genome Sequencing Platform"/>
            <consortium name="The Broad Institute Genome Sequencing Center for Infectious Disease"/>
            <person name="Feldgarden M."/>
            <person name="Van der Auwera G.A."/>
            <person name="Mahillon J."/>
            <person name="Duprez V."/>
            <person name="Timmery S."/>
            <person name="Mattelet C."/>
            <person name="Dierick K."/>
            <person name="Sun M."/>
            <person name="Yu Z."/>
            <person name="Zhu L."/>
            <person name="Hu X."/>
            <person name="Shank E.B."/>
            <person name="Swiecicka I."/>
            <person name="Hansen B.M."/>
            <person name="Andrup L."/>
            <person name="Walker B."/>
            <person name="Young S.K."/>
            <person name="Zeng Q."/>
            <person name="Gargeya S."/>
            <person name="Fitzgerald M."/>
            <person name="Haas B."/>
            <person name="Abouelleil A."/>
            <person name="Alvarado L."/>
            <person name="Arachchi H.M."/>
            <person name="Berlin A.M."/>
            <person name="Chapman S.B."/>
            <person name="Dewar J."/>
            <person name="Goldberg J."/>
            <person name="Griggs A."/>
            <person name="Gujja S."/>
            <person name="Hansen M."/>
            <person name="Howarth C."/>
            <person name="Imamovic A."/>
            <person name="Larimer J."/>
            <person name="McCowan C."/>
            <person name="Murphy C."/>
            <person name="Neiman D."/>
            <person name="Pearson M."/>
            <person name="Priest M."/>
            <person name="Roberts A."/>
            <person name="Saif S."/>
            <person name="Shea T."/>
            <person name="Sisk P."/>
            <person name="Sykes S."/>
            <person name="Wortman J."/>
            <person name="Nusbaum C."/>
            <person name="Birren B."/>
        </authorList>
    </citation>
    <scope>NUCLEOTIDE SEQUENCE [LARGE SCALE GENOMIC DNA]</scope>
    <source>
        <strain evidence="3 4">VD133</strain>
    </source>
</reference>
<sequence length="279" mass="31385">MNYLDIKKGWIFTMSSNESNFSFTSNKDIVKYLNVRKDPVDLRDKMFRSYLFSNEADLPTQVDLRPKMSGIVNQWNIGSCTANAIVSGLREYLLLQSGRPFTCLSRLFLYYHEREIEGHIQEDSGANVRDGMGVLKNIGVCPEEDFPYTENFRDKPSPKAESDAALYKIGTYHRIQDLSGLKAALAHGLVAVLGFAVPKSFMSEEVKKTGIVPVSGTDDVIVEDGQPAGHAVCAVGYDDDKQTVIIRNSWGEDWGDKGYCYFPYELFKNGIVQDMWTGR</sequence>
<feature type="domain" description="Peptidase C1A papain C-terminal" evidence="2">
    <location>
        <begin position="58"/>
        <end position="279"/>
    </location>
</feature>
<dbReference type="EMBL" id="AHFB01000039">
    <property type="protein sequence ID" value="EOO35532.1"/>
    <property type="molecule type" value="Genomic_DNA"/>
</dbReference>
<dbReference type="PROSITE" id="PS00639">
    <property type="entry name" value="THIOL_PROTEASE_HIS"/>
    <property type="match status" value="1"/>
</dbReference>
<evidence type="ECO:0000313" key="4">
    <source>
        <dbReference type="Proteomes" id="UP000014018"/>
    </source>
</evidence>
<dbReference type="InterPro" id="IPR013128">
    <property type="entry name" value="Peptidase_C1A"/>
</dbReference>
<dbReference type="GO" id="GO:0008234">
    <property type="term" value="F:cysteine-type peptidase activity"/>
    <property type="evidence" value="ECO:0007669"/>
    <property type="project" value="InterPro"/>
</dbReference>
<evidence type="ECO:0000313" key="3">
    <source>
        <dbReference type="EMBL" id="EOO35532.1"/>
    </source>
</evidence>
<dbReference type="SMART" id="SM00645">
    <property type="entry name" value="Pept_C1"/>
    <property type="match status" value="1"/>
</dbReference>
<evidence type="ECO:0000256" key="1">
    <source>
        <dbReference type="ARBA" id="ARBA00008455"/>
    </source>
</evidence>
<dbReference type="Gene3D" id="3.90.70.10">
    <property type="entry name" value="Cysteine proteinases"/>
    <property type="match status" value="1"/>
</dbReference>
<dbReference type="GO" id="GO:0006508">
    <property type="term" value="P:proteolysis"/>
    <property type="evidence" value="ECO:0007669"/>
    <property type="project" value="InterPro"/>
</dbReference>
<dbReference type="InterPro" id="IPR000668">
    <property type="entry name" value="Peptidase_C1A_C"/>
</dbReference>
<dbReference type="SUPFAM" id="SSF54001">
    <property type="entry name" value="Cysteine proteinases"/>
    <property type="match status" value="1"/>
</dbReference>
<dbReference type="PANTHER" id="PTHR12411">
    <property type="entry name" value="CYSTEINE PROTEASE FAMILY C1-RELATED"/>
    <property type="match status" value="1"/>
</dbReference>
<organism evidence="3 4">
    <name type="scientific">Bacillus cereus VD133</name>
    <dbReference type="NCBI Taxonomy" id="1053233"/>
    <lineage>
        <taxon>Bacteria</taxon>
        <taxon>Bacillati</taxon>
        <taxon>Bacillota</taxon>
        <taxon>Bacilli</taxon>
        <taxon>Bacillales</taxon>
        <taxon>Bacillaceae</taxon>
        <taxon>Bacillus</taxon>
        <taxon>Bacillus cereus group</taxon>
    </lineage>
</organism>
<proteinExistence type="inferred from homology"/>
<dbReference type="InterPro" id="IPR038765">
    <property type="entry name" value="Papain-like_cys_pep_sf"/>
</dbReference>
<dbReference type="Pfam" id="PF00112">
    <property type="entry name" value="Peptidase_C1"/>
    <property type="match status" value="1"/>
</dbReference>
<dbReference type="Proteomes" id="UP000014018">
    <property type="component" value="Unassembled WGS sequence"/>
</dbReference>
<accession>A0A9W5V3E7</accession>
<gene>
    <name evidence="3" type="ORF">IIU_02143</name>
</gene>
<evidence type="ECO:0000259" key="2">
    <source>
        <dbReference type="SMART" id="SM00645"/>
    </source>
</evidence>
<protein>
    <recommendedName>
        <fullName evidence="2">Peptidase C1A papain C-terminal domain-containing protein</fullName>
    </recommendedName>
</protein>
<dbReference type="InterPro" id="IPR025660">
    <property type="entry name" value="Pept_his_AS"/>
</dbReference>
<comment type="similarity">
    <text evidence="1">Belongs to the peptidase C1 family.</text>
</comment>